<feature type="compositionally biased region" description="Low complexity" evidence="1">
    <location>
        <begin position="52"/>
        <end position="74"/>
    </location>
</feature>
<evidence type="ECO:0000313" key="3">
    <source>
        <dbReference type="Proteomes" id="UP001492380"/>
    </source>
</evidence>
<name>A0ABR1YE76_9PEZI</name>
<accession>A0ABR1YE76</accession>
<proteinExistence type="predicted"/>
<gene>
    <name evidence="2" type="ORF">HDK90DRAFT_54404</name>
</gene>
<dbReference type="EMBL" id="JBBWRZ010000010">
    <property type="protein sequence ID" value="KAK8227274.1"/>
    <property type="molecule type" value="Genomic_DNA"/>
</dbReference>
<comment type="caution">
    <text evidence="2">The sequence shown here is derived from an EMBL/GenBank/DDBJ whole genome shotgun (WGS) entry which is preliminary data.</text>
</comment>
<feature type="region of interest" description="Disordered" evidence="1">
    <location>
        <begin position="45"/>
        <end position="86"/>
    </location>
</feature>
<dbReference type="Proteomes" id="UP001492380">
    <property type="component" value="Unassembled WGS sequence"/>
</dbReference>
<organism evidence="2 3">
    <name type="scientific">Phyllosticta capitalensis</name>
    <dbReference type="NCBI Taxonomy" id="121624"/>
    <lineage>
        <taxon>Eukaryota</taxon>
        <taxon>Fungi</taxon>
        <taxon>Dikarya</taxon>
        <taxon>Ascomycota</taxon>
        <taxon>Pezizomycotina</taxon>
        <taxon>Dothideomycetes</taxon>
        <taxon>Dothideomycetes incertae sedis</taxon>
        <taxon>Botryosphaeriales</taxon>
        <taxon>Phyllostictaceae</taxon>
        <taxon>Phyllosticta</taxon>
    </lineage>
</organism>
<evidence type="ECO:0000313" key="2">
    <source>
        <dbReference type="EMBL" id="KAK8227274.1"/>
    </source>
</evidence>
<evidence type="ECO:0000256" key="1">
    <source>
        <dbReference type="SAM" id="MobiDB-lite"/>
    </source>
</evidence>
<reference evidence="2 3" key="1">
    <citation type="submission" date="2024-04" db="EMBL/GenBank/DDBJ databases">
        <title>Phyllosticta paracitricarpa is synonymous to the EU quarantine fungus P. citricarpa based on phylogenomic analyses.</title>
        <authorList>
            <consortium name="Lawrence Berkeley National Laboratory"/>
            <person name="Van Ingen-Buijs V.A."/>
            <person name="Van Westerhoven A.C."/>
            <person name="Haridas S."/>
            <person name="Skiadas P."/>
            <person name="Martin F."/>
            <person name="Groenewald J.Z."/>
            <person name="Crous P.W."/>
            <person name="Seidl M.F."/>
        </authorList>
    </citation>
    <scope>NUCLEOTIDE SEQUENCE [LARGE SCALE GENOMIC DNA]</scope>
    <source>
        <strain evidence="2 3">CBS 123374</strain>
    </source>
</reference>
<sequence length="213" mass="22880">MVVVMVVAAGMDVTLDSHAQQLRQFSQYRFLVRWTLESSCRRPTNSQTSVHLALQSGQGLSQPSSQPPTSNTSAAPPPFPSPAGLSVRELSAPRHSFPHSTDAFWHCCLRGGGQTAALAQPTQPCSERATAVASAALRSSVQACAASKVVAQPRRNSCHSPKIPTNLLALGFGNRGYEEFILARSVGARWLVDFRQTARTVCGRDDCCCCCCC</sequence>
<protein>
    <submittedName>
        <fullName evidence="2">Uncharacterized protein</fullName>
    </submittedName>
</protein>
<keyword evidence="3" id="KW-1185">Reference proteome</keyword>